<name>A0A939FQW3_9ACTN</name>
<keyword evidence="3" id="KW-1185">Reference proteome</keyword>
<dbReference type="InterPro" id="IPR052512">
    <property type="entry name" value="4CMD/NDH-1_regulator"/>
</dbReference>
<dbReference type="Proteomes" id="UP000664781">
    <property type="component" value="Unassembled WGS sequence"/>
</dbReference>
<protein>
    <submittedName>
        <fullName evidence="2">Carboxymuconolactone decarboxylase family protein</fullName>
    </submittedName>
</protein>
<dbReference type="InterPro" id="IPR003779">
    <property type="entry name" value="CMD-like"/>
</dbReference>
<dbReference type="PANTHER" id="PTHR33570">
    <property type="entry name" value="4-CARBOXYMUCONOLACTONE DECARBOXYLASE FAMILY PROTEIN"/>
    <property type="match status" value="1"/>
</dbReference>
<evidence type="ECO:0000259" key="1">
    <source>
        <dbReference type="Pfam" id="PF02627"/>
    </source>
</evidence>
<sequence length="174" mass="17693">MPPGETASGAAPAAVSHIGFGPAPAVVTDGNPYAAELPAPVAPTTAEATPAPATVDAEAEAQRIRTEVLGDDAEPAAPATGFEAFATRVEWGETWARPGLDRRTRCLVTLAVLTAGGHLDELARHARAALRNGVTPEEIEEALVQTAPYCGLPAARAALAVARRAVTEVTATGA</sequence>
<gene>
    <name evidence="2" type="ORF">J1792_28260</name>
</gene>
<reference evidence="2" key="1">
    <citation type="submission" date="2021-03" db="EMBL/GenBank/DDBJ databases">
        <title>Streptomyces strains.</title>
        <authorList>
            <person name="Lund M.B."/>
            <person name="Toerring T."/>
        </authorList>
    </citation>
    <scope>NUCLEOTIDE SEQUENCE</scope>
    <source>
        <strain evidence="2">JCM 4242</strain>
    </source>
</reference>
<dbReference type="SUPFAM" id="SSF69118">
    <property type="entry name" value="AhpD-like"/>
    <property type="match status" value="1"/>
</dbReference>
<dbReference type="InterPro" id="IPR029032">
    <property type="entry name" value="AhpD-like"/>
</dbReference>
<proteinExistence type="predicted"/>
<dbReference type="AlphaFoldDB" id="A0A939FQW3"/>
<dbReference type="PANTHER" id="PTHR33570:SF2">
    <property type="entry name" value="CARBOXYMUCONOLACTONE DECARBOXYLASE-LIKE DOMAIN-CONTAINING PROTEIN"/>
    <property type="match status" value="1"/>
</dbReference>
<evidence type="ECO:0000313" key="2">
    <source>
        <dbReference type="EMBL" id="MBO0656495.1"/>
    </source>
</evidence>
<dbReference type="GO" id="GO:0051920">
    <property type="term" value="F:peroxiredoxin activity"/>
    <property type="evidence" value="ECO:0007669"/>
    <property type="project" value="InterPro"/>
</dbReference>
<comment type="caution">
    <text evidence="2">The sequence shown here is derived from an EMBL/GenBank/DDBJ whole genome shotgun (WGS) entry which is preliminary data.</text>
</comment>
<organism evidence="2 3">
    <name type="scientific">Streptomyces triculaminicus</name>
    <dbReference type="NCBI Taxonomy" id="2816232"/>
    <lineage>
        <taxon>Bacteria</taxon>
        <taxon>Bacillati</taxon>
        <taxon>Actinomycetota</taxon>
        <taxon>Actinomycetes</taxon>
        <taxon>Kitasatosporales</taxon>
        <taxon>Streptomycetaceae</taxon>
        <taxon>Streptomyces</taxon>
    </lineage>
</organism>
<accession>A0A939FQW3</accession>
<dbReference type="Pfam" id="PF02627">
    <property type="entry name" value="CMD"/>
    <property type="match status" value="1"/>
</dbReference>
<dbReference type="EMBL" id="JAFMOF010000004">
    <property type="protein sequence ID" value="MBO0656495.1"/>
    <property type="molecule type" value="Genomic_DNA"/>
</dbReference>
<dbReference type="Gene3D" id="1.20.1290.10">
    <property type="entry name" value="AhpD-like"/>
    <property type="match status" value="1"/>
</dbReference>
<evidence type="ECO:0000313" key="3">
    <source>
        <dbReference type="Proteomes" id="UP000664781"/>
    </source>
</evidence>
<feature type="domain" description="Carboxymuconolactone decarboxylase-like" evidence="1">
    <location>
        <begin position="83"/>
        <end position="163"/>
    </location>
</feature>